<protein>
    <submittedName>
        <fullName evidence="7">ABC transporter permease</fullName>
    </submittedName>
</protein>
<keyword evidence="3 5" id="KW-0732">Signal</keyword>
<proteinExistence type="inferred from homology"/>
<evidence type="ECO:0000256" key="5">
    <source>
        <dbReference type="SAM" id="SignalP"/>
    </source>
</evidence>
<accession>A0A4R5VW90</accession>
<dbReference type="AlphaFoldDB" id="A0A4R5VW90"/>
<dbReference type="EMBL" id="SMYL01000009">
    <property type="protein sequence ID" value="TDK63514.1"/>
    <property type="molecule type" value="Genomic_DNA"/>
</dbReference>
<organism evidence="7 8">
    <name type="scientific">Sapientia aquatica</name>
    <dbReference type="NCBI Taxonomy" id="1549640"/>
    <lineage>
        <taxon>Bacteria</taxon>
        <taxon>Pseudomonadati</taxon>
        <taxon>Pseudomonadota</taxon>
        <taxon>Betaproteobacteria</taxon>
        <taxon>Burkholderiales</taxon>
        <taxon>Oxalobacteraceae</taxon>
        <taxon>Sapientia</taxon>
    </lineage>
</organism>
<keyword evidence="2" id="KW-0813">Transport</keyword>
<name>A0A4R5VW90_9BURK</name>
<dbReference type="PRINTS" id="PR00337">
    <property type="entry name" value="LEUILEVALBP"/>
</dbReference>
<feature type="signal peptide" evidence="5">
    <location>
        <begin position="1"/>
        <end position="25"/>
    </location>
</feature>
<dbReference type="GO" id="GO:0006865">
    <property type="term" value="P:amino acid transport"/>
    <property type="evidence" value="ECO:0007669"/>
    <property type="project" value="UniProtKB-KW"/>
</dbReference>
<keyword evidence="8" id="KW-1185">Reference proteome</keyword>
<dbReference type="InterPro" id="IPR028081">
    <property type="entry name" value="Leu-bd"/>
</dbReference>
<keyword evidence="4" id="KW-0029">Amino-acid transport</keyword>
<evidence type="ECO:0000313" key="8">
    <source>
        <dbReference type="Proteomes" id="UP000294829"/>
    </source>
</evidence>
<evidence type="ECO:0000256" key="1">
    <source>
        <dbReference type="ARBA" id="ARBA00010062"/>
    </source>
</evidence>
<reference evidence="7 8" key="1">
    <citation type="submission" date="2019-03" db="EMBL/GenBank/DDBJ databases">
        <title>Sapientia aquatica gen. nov., sp. nov., isolated from a crater lake.</title>
        <authorList>
            <person name="Felfoldi T."/>
            <person name="Szabo A."/>
            <person name="Toth E."/>
            <person name="Schumann P."/>
            <person name="Keki Z."/>
            <person name="Marialigeti K."/>
            <person name="Mathe I."/>
        </authorList>
    </citation>
    <scope>NUCLEOTIDE SEQUENCE [LARGE SCALE GENOMIC DNA]</scope>
    <source>
        <strain evidence="7 8">SA-152</strain>
    </source>
</reference>
<sequence length="381" mass="41727">MFTPVRNTFRFILLLLAAVSIHSHAETGVTNNSITVGQSAALTGPAQQLGIGMRDGAQAYFDFVNAQGGVNGRQIKLISLDDGYDPDKATANTKQLIDKENVFSLFGYVGTATSNAALPLVNRASIPFFAPLTGAQSLREPFNRNIFTIRASYFEETEKIIQHSTTLAINRVAVFYQNDAYGKAGLEGVTRALKQRQIEVLAVATVERNSTDVAKAVSEIRKSNPQAVVMVSAYKSCAAFIREMKKYNDVNPIFWNISFVGTQALSSELGNEGRGVMISQVVPAPWDDVTEVVKEYKKLYLTKPDRQVDYNSLEGFIAAKVFVEGLKRAGNNLTRDGFIRALEGISKYNVGGFEVKFSPTNHNGSHLVDLTVIGKDGKLMH</sequence>
<feature type="chain" id="PRO_5020984730" evidence="5">
    <location>
        <begin position="26"/>
        <end position="381"/>
    </location>
</feature>
<evidence type="ECO:0000256" key="4">
    <source>
        <dbReference type="ARBA" id="ARBA00022970"/>
    </source>
</evidence>
<comment type="caution">
    <text evidence="7">The sequence shown here is derived from an EMBL/GenBank/DDBJ whole genome shotgun (WGS) entry which is preliminary data.</text>
</comment>
<dbReference type="Pfam" id="PF13458">
    <property type="entry name" value="Peripla_BP_6"/>
    <property type="match status" value="1"/>
</dbReference>
<dbReference type="OrthoDB" id="9777352at2"/>
<dbReference type="Gene3D" id="3.40.50.2300">
    <property type="match status" value="2"/>
</dbReference>
<evidence type="ECO:0000313" key="7">
    <source>
        <dbReference type="EMBL" id="TDK63514.1"/>
    </source>
</evidence>
<dbReference type="PANTHER" id="PTHR47235">
    <property type="entry name" value="BLR6548 PROTEIN"/>
    <property type="match status" value="1"/>
</dbReference>
<evidence type="ECO:0000259" key="6">
    <source>
        <dbReference type="Pfam" id="PF13458"/>
    </source>
</evidence>
<dbReference type="PANTHER" id="PTHR47235:SF1">
    <property type="entry name" value="BLR6548 PROTEIN"/>
    <property type="match status" value="1"/>
</dbReference>
<comment type="similarity">
    <text evidence="1">Belongs to the leucine-binding protein family.</text>
</comment>
<dbReference type="Proteomes" id="UP000294829">
    <property type="component" value="Unassembled WGS sequence"/>
</dbReference>
<evidence type="ECO:0000256" key="3">
    <source>
        <dbReference type="ARBA" id="ARBA00022729"/>
    </source>
</evidence>
<dbReference type="RefSeq" id="WP_133329986.1">
    <property type="nucleotide sequence ID" value="NZ_SMYL01000009.1"/>
</dbReference>
<feature type="domain" description="Leucine-binding protein" evidence="6">
    <location>
        <begin position="33"/>
        <end position="377"/>
    </location>
</feature>
<dbReference type="SUPFAM" id="SSF53822">
    <property type="entry name" value="Periplasmic binding protein-like I"/>
    <property type="match status" value="1"/>
</dbReference>
<dbReference type="CDD" id="cd06326">
    <property type="entry name" value="PBP1_ABC_ligand_binding-like"/>
    <property type="match status" value="1"/>
</dbReference>
<dbReference type="InterPro" id="IPR028082">
    <property type="entry name" value="Peripla_BP_I"/>
</dbReference>
<dbReference type="InterPro" id="IPR000709">
    <property type="entry name" value="Leu_Ile_Val-bd"/>
</dbReference>
<gene>
    <name evidence="7" type="ORF">E2I14_15025</name>
</gene>
<evidence type="ECO:0000256" key="2">
    <source>
        <dbReference type="ARBA" id="ARBA00022448"/>
    </source>
</evidence>